<keyword evidence="1" id="KW-0378">Hydrolase</keyword>
<dbReference type="Proteomes" id="UP000245626">
    <property type="component" value="Unassembled WGS sequence"/>
</dbReference>
<sequence length="862" mass="93980">MDQTQLEPKGTSPPLTTPERPSKQVVKRWIQTHLDLLLKERKEEQDQTRLLLSKCPAKLLEREGLAILGLEVKGLRIGLGDKVLMELGRISALCSSSEVGLGSHGIRNGDLVLIEEDGGGGVVYKVLEDRITIAVSDRSSGGGRRKVSEGGEETNGESMMNKRGSIEQIELPERVRVVKVANEVTFDRMERNLERLAQILGVEVSSSFGRGSDGGDDEEDKKASKEENLVSGSSSVLNQVSPLISSLVGLSNPTWSKEKVQLPLPSFNSSLNPSQLSAISLALSSNHFCLIHGPPGTGKTTALVELIMQLALGGGGDKDLKILVCGASNLAVDNLLERIVCKTEHREALRRKGKGVTRLGHPARVLSGLQASTLDSQTVSSSEGQLVKDVTRELEEAMNSLRLPSPSDSTTTPGNKSKRNANSKRLRGAERRKRWEEVRELRKEYRKRERGVTKAVLDRADIVLSTCHGAGGKQLLGREFDYVIIDEACQALEAACWIPILKAKKDGKVILAGDHLQLPPTVKSTALFKESDDGKRDEGGGGKGKKEESKKKGGNGKEGTLTPSLAKEEDEDGASSGSEEEEEGSSGRKGGRGVGQLKPPRSLEETLFSRLLAMYGQGCKALLSIQYRMNEEIMSFPNQRLYRGKLEAHQSCKKIRLTDLEGFEGYRGDASVEGGQEEEEEEEVWNSPLVFYDTAGSDMLESEDSMEPNRTGGGGGVKGSKLNENEVEIVKRHVELLSSKGLDLSRVTILSPYSSQVGLISSRLRGMNKEGVRNLEIGTVDGMQGREKDVVILSLVRSNPEANVGFLKDKRRLNVAMTRARRQLVVVADSSTVGRAKVKFLTDWIHHLENEATVEVVATMDL</sequence>
<protein>
    <submittedName>
        <fullName evidence="1">P-loop containing nucleoside triphosphate hydrolase protein</fullName>
    </submittedName>
</protein>
<organism evidence="1 2">
    <name type="scientific">Violaceomyces palustris</name>
    <dbReference type="NCBI Taxonomy" id="1673888"/>
    <lineage>
        <taxon>Eukaryota</taxon>
        <taxon>Fungi</taxon>
        <taxon>Dikarya</taxon>
        <taxon>Basidiomycota</taxon>
        <taxon>Ustilaginomycotina</taxon>
        <taxon>Ustilaginomycetes</taxon>
        <taxon>Violaceomycetales</taxon>
        <taxon>Violaceomycetaceae</taxon>
        <taxon>Violaceomyces</taxon>
    </lineage>
</organism>
<accession>A0ACD0NRC5</accession>
<evidence type="ECO:0000313" key="1">
    <source>
        <dbReference type="EMBL" id="PWN48335.1"/>
    </source>
</evidence>
<reference evidence="1 2" key="1">
    <citation type="journal article" date="2018" name="Mol. Biol. Evol.">
        <title>Broad Genomic Sampling Reveals a Smut Pathogenic Ancestry of the Fungal Clade Ustilaginomycotina.</title>
        <authorList>
            <person name="Kijpornyongpan T."/>
            <person name="Mondo S.J."/>
            <person name="Barry K."/>
            <person name="Sandor L."/>
            <person name="Lee J."/>
            <person name="Lipzen A."/>
            <person name="Pangilinan J."/>
            <person name="LaButti K."/>
            <person name="Hainaut M."/>
            <person name="Henrissat B."/>
            <person name="Grigoriev I.V."/>
            <person name="Spatafora J.W."/>
            <person name="Aime M.C."/>
        </authorList>
    </citation>
    <scope>NUCLEOTIDE SEQUENCE [LARGE SCALE GENOMIC DNA]</scope>
    <source>
        <strain evidence="1 2">SA 807</strain>
    </source>
</reference>
<evidence type="ECO:0000313" key="2">
    <source>
        <dbReference type="Proteomes" id="UP000245626"/>
    </source>
</evidence>
<name>A0ACD0NRC5_9BASI</name>
<proteinExistence type="predicted"/>
<dbReference type="EMBL" id="KZ820223">
    <property type="protein sequence ID" value="PWN48335.1"/>
    <property type="molecule type" value="Genomic_DNA"/>
</dbReference>
<keyword evidence="2" id="KW-1185">Reference proteome</keyword>
<gene>
    <name evidence="1" type="ORF">IE53DRAFT_375649</name>
</gene>